<evidence type="ECO:0008006" key="5">
    <source>
        <dbReference type="Google" id="ProtNLM"/>
    </source>
</evidence>
<dbReference type="EMBL" id="CAJNOK010000002">
    <property type="protein sequence ID" value="CAF0721177.1"/>
    <property type="molecule type" value="Genomic_DNA"/>
</dbReference>
<name>A0A8S2CMW4_9BILA</name>
<feature type="region of interest" description="Disordered" evidence="1">
    <location>
        <begin position="299"/>
        <end position="319"/>
    </location>
</feature>
<feature type="compositionally biased region" description="Basic and acidic residues" evidence="1">
    <location>
        <begin position="22"/>
        <end position="34"/>
    </location>
</feature>
<gene>
    <name evidence="2" type="ORF">OVA965_LOCUS53</name>
    <name evidence="3" type="ORF">TMI583_LOCUS53</name>
</gene>
<evidence type="ECO:0000256" key="1">
    <source>
        <dbReference type="SAM" id="MobiDB-lite"/>
    </source>
</evidence>
<feature type="compositionally biased region" description="Basic and acidic residues" evidence="1">
    <location>
        <begin position="305"/>
        <end position="319"/>
    </location>
</feature>
<comment type="caution">
    <text evidence="2">The sequence shown here is derived from an EMBL/GenBank/DDBJ whole genome shotgun (WGS) entry which is preliminary data.</text>
</comment>
<evidence type="ECO:0000313" key="3">
    <source>
        <dbReference type="EMBL" id="CAF3492473.1"/>
    </source>
</evidence>
<dbReference type="Proteomes" id="UP000682733">
    <property type="component" value="Unassembled WGS sequence"/>
</dbReference>
<feature type="region of interest" description="Disordered" evidence="1">
    <location>
        <begin position="262"/>
        <end position="281"/>
    </location>
</feature>
<sequence>MQTSDRSKPVTRTPSATQRNENVSRPDLADQEEEYKQLEAKTAALVEEAEQVLRNQDKLLNEKPAVARNYSLLDQVDTDDIYDKFQPKIGDDVAIIDDKQIDYVSIQAKAKTTFDKTVYDIETKVNQRDTNKIFNSYSNNDDENDDVLPAAAKDMGTEAKIRFLKARLRVMQEELERMHTECIKRVSEDMHADAGTLPYSLDDENEKLTIKMKETDDERSRLSRVITSLQDQLEKHKKLSTDSKTKLDTTEIELSSVKKEIDQMKRQTKKQSQEQNQSDTKLNRALEEAERYKQQLQKMQSTTKDLTEQDKKKIEQLTNENRKLEKQRLELMNAFKRQLKLIDVLKKQKLHLEASKLLQFTEEEFVKAIEWNVT</sequence>
<proteinExistence type="predicted"/>
<reference evidence="2" key="1">
    <citation type="submission" date="2021-02" db="EMBL/GenBank/DDBJ databases">
        <authorList>
            <person name="Nowell W R."/>
        </authorList>
    </citation>
    <scope>NUCLEOTIDE SEQUENCE</scope>
</reference>
<protein>
    <recommendedName>
        <fullName evidence="5">Testis-expressed sequence 9 protein</fullName>
    </recommendedName>
</protein>
<evidence type="ECO:0000313" key="2">
    <source>
        <dbReference type="EMBL" id="CAF0721177.1"/>
    </source>
</evidence>
<dbReference type="PANTHER" id="PTHR23313">
    <property type="entry name" value="TSEC1-RELATED"/>
    <property type="match status" value="1"/>
</dbReference>
<feature type="compositionally biased region" description="Polar residues" evidence="1">
    <location>
        <begin position="9"/>
        <end position="21"/>
    </location>
</feature>
<dbReference type="Proteomes" id="UP000677228">
    <property type="component" value="Unassembled WGS sequence"/>
</dbReference>
<accession>A0A8S2CMW4</accession>
<feature type="region of interest" description="Disordered" evidence="1">
    <location>
        <begin position="1"/>
        <end position="34"/>
    </location>
</feature>
<organism evidence="2 4">
    <name type="scientific">Didymodactylos carnosus</name>
    <dbReference type="NCBI Taxonomy" id="1234261"/>
    <lineage>
        <taxon>Eukaryota</taxon>
        <taxon>Metazoa</taxon>
        <taxon>Spiralia</taxon>
        <taxon>Gnathifera</taxon>
        <taxon>Rotifera</taxon>
        <taxon>Eurotatoria</taxon>
        <taxon>Bdelloidea</taxon>
        <taxon>Philodinida</taxon>
        <taxon>Philodinidae</taxon>
        <taxon>Didymodactylos</taxon>
    </lineage>
</organism>
<evidence type="ECO:0000313" key="4">
    <source>
        <dbReference type="Proteomes" id="UP000677228"/>
    </source>
</evidence>
<dbReference type="AlphaFoldDB" id="A0A8S2CMW4"/>
<dbReference type="PANTHER" id="PTHR23313:SF0">
    <property type="entry name" value="TESTIS-EXPRESSED PROTEIN 9"/>
    <property type="match status" value="1"/>
</dbReference>
<dbReference type="EMBL" id="CAJOBA010000002">
    <property type="protein sequence ID" value="CAF3492473.1"/>
    <property type="molecule type" value="Genomic_DNA"/>
</dbReference>